<protein>
    <submittedName>
        <fullName evidence="2">Type IV toxin-antitoxin system AbiEi family antitoxin domain-containing protein</fullName>
    </submittedName>
</protein>
<dbReference type="EMBL" id="JAELVF020000001">
    <property type="protein sequence ID" value="MBU7597965.1"/>
    <property type="molecule type" value="Genomic_DNA"/>
</dbReference>
<dbReference type="InterPro" id="IPR025159">
    <property type="entry name" value="AbiEi_N"/>
</dbReference>
<evidence type="ECO:0000259" key="1">
    <source>
        <dbReference type="Pfam" id="PF13338"/>
    </source>
</evidence>
<dbReference type="Proteomes" id="UP000694501">
    <property type="component" value="Unassembled WGS sequence"/>
</dbReference>
<comment type="caution">
    <text evidence="2">The sequence shown here is derived from an EMBL/GenBank/DDBJ whole genome shotgun (WGS) entry which is preliminary data.</text>
</comment>
<evidence type="ECO:0000313" key="2">
    <source>
        <dbReference type="EMBL" id="MBU7597965.1"/>
    </source>
</evidence>
<accession>A0A949N1L6</accession>
<proteinExistence type="predicted"/>
<dbReference type="AlphaFoldDB" id="A0A949N1L6"/>
<reference evidence="2" key="1">
    <citation type="submission" date="2021-06" db="EMBL/GenBank/DDBJ databases">
        <title>Sequencing of actinobacteria type strains.</title>
        <authorList>
            <person name="Nguyen G.-S."/>
            <person name="Wentzel A."/>
        </authorList>
    </citation>
    <scope>NUCLEOTIDE SEQUENCE</scope>
    <source>
        <strain evidence="2">P38-E01</strain>
    </source>
</reference>
<evidence type="ECO:0000313" key="3">
    <source>
        <dbReference type="Proteomes" id="UP000694501"/>
    </source>
</evidence>
<sequence length="197" mass="22321">MVSEPAGVRDLPETFRYSEARRLGVSDRRLRRLLADGEVERLARGIYRRADADPMVDLDLVEVAHRIPDGTLCLASALARHGLTDQIPPTIDIAIPRGQRVPRMAAPITWHHFARDTFFIGREPLSVGQSEQLGIYSAERCIVDAFRLRHQEGTELANDALRAWLRRRGSRPAELMTMAKHFPRAVEPLRTTLEILL</sequence>
<feature type="domain" description="AbiEi antitoxin N-terminal" evidence="1">
    <location>
        <begin position="12"/>
        <end position="49"/>
    </location>
</feature>
<dbReference type="Pfam" id="PF13338">
    <property type="entry name" value="AbiEi_4"/>
    <property type="match status" value="1"/>
</dbReference>
<name>A0A949N1L6_9ACTN</name>
<gene>
    <name evidence="2" type="ORF">JGS22_010140</name>
</gene>
<keyword evidence="3" id="KW-1185">Reference proteome</keyword>
<organism evidence="2 3">
    <name type="scientific">Streptomyces tardus</name>
    <dbReference type="NCBI Taxonomy" id="2780544"/>
    <lineage>
        <taxon>Bacteria</taxon>
        <taxon>Bacillati</taxon>
        <taxon>Actinomycetota</taxon>
        <taxon>Actinomycetes</taxon>
        <taxon>Kitasatosporales</taxon>
        <taxon>Streptomycetaceae</taxon>
        <taxon>Streptomyces</taxon>
    </lineage>
</organism>